<accession>A0ABR0SVY1</accession>
<dbReference type="InterPro" id="IPR012337">
    <property type="entry name" value="RNaseH-like_sf"/>
</dbReference>
<dbReference type="PROSITE" id="PS50994">
    <property type="entry name" value="INTEGRASE"/>
    <property type="match status" value="1"/>
</dbReference>
<feature type="compositionally biased region" description="Polar residues" evidence="5">
    <location>
        <begin position="278"/>
        <end position="293"/>
    </location>
</feature>
<comment type="subcellular location">
    <subcellularLocation>
        <location evidence="1">Mitochondrion</location>
    </subcellularLocation>
</comment>
<proteinExistence type="predicted"/>
<keyword evidence="2" id="KW-0064">Aspartyl protease</keyword>
<keyword evidence="2" id="KW-0378">Hydrolase</keyword>
<keyword evidence="8" id="KW-1185">Reference proteome</keyword>
<dbReference type="Proteomes" id="UP001338125">
    <property type="component" value="Unassembled WGS sequence"/>
</dbReference>
<gene>
    <name evidence="7" type="ORF">PT974_03018</name>
</gene>
<dbReference type="PANTHER" id="PTHR11439">
    <property type="entry name" value="GAG-POL-RELATED RETROTRANSPOSON"/>
    <property type="match status" value="1"/>
</dbReference>
<evidence type="ECO:0000256" key="2">
    <source>
        <dbReference type="ARBA" id="ARBA00022750"/>
    </source>
</evidence>
<dbReference type="Pfam" id="PF07727">
    <property type="entry name" value="RVT_2"/>
    <property type="match status" value="1"/>
</dbReference>
<keyword evidence="3" id="KW-0694">RNA-binding</keyword>
<evidence type="ECO:0000259" key="6">
    <source>
        <dbReference type="PROSITE" id="PS50994"/>
    </source>
</evidence>
<keyword evidence="2" id="KW-0645">Protease</keyword>
<feature type="compositionally biased region" description="Polar residues" evidence="5">
    <location>
        <begin position="797"/>
        <end position="820"/>
    </location>
</feature>
<comment type="caution">
    <text evidence="7">The sequence shown here is derived from an EMBL/GenBank/DDBJ whole genome shotgun (WGS) entry which is preliminary data.</text>
</comment>
<name>A0ABR0SVY1_9HYPO</name>
<dbReference type="InterPro" id="IPR013103">
    <property type="entry name" value="RVT_2"/>
</dbReference>
<dbReference type="Pfam" id="PF13976">
    <property type="entry name" value="gag_pre-integrs"/>
    <property type="match status" value="1"/>
</dbReference>
<dbReference type="InterPro" id="IPR001584">
    <property type="entry name" value="Integrase_cat-core"/>
</dbReference>
<dbReference type="InterPro" id="IPR036397">
    <property type="entry name" value="RNaseH_sf"/>
</dbReference>
<dbReference type="InterPro" id="IPR043502">
    <property type="entry name" value="DNA/RNA_pol_sf"/>
</dbReference>
<evidence type="ECO:0000256" key="5">
    <source>
        <dbReference type="SAM" id="MobiDB-lite"/>
    </source>
</evidence>
<dbReference type="SUPFAM" id="SSF53098">
    <property type="entry name" value="Ribonuclease H-like"/>
    <property type="match status" value="1"/>
</dbReference>
<reference evidence="7 8" key="1">
    <citation type="submission" date="2024-01" db="EMBL/GenBank/DDBJ databases">
        <title>Complete genome of Cladobotryum mycophilum ATHUM6906.</title>
        <authorList>
            <person name="Christinaki A.C."/>
            <person name="Myridakis A.I."/>
            <person name="Kouvelis V.N."/>
        </authorList>
    </citation>
    <scope>NUCLEOTIDE SEQUENCE [LARGE SCALE GENOMIC DNA]</scope>
    <source>
        <strain evidence="7 8">ATHUM6906</strain>
    </source>
</reference>
<dbReference type="Pfam" id="PF22936">
    <property type="entry name" value="Pol_BBD"/>
    <property type="match status" value="1"/>
</dbReference>
<protein>
    <submittedName>
        <fullName evidence="7">Retrovirus-related Pol polyprotein from transposon TNT 1-94</fullName>
    </submittedName>
</protein>
<dbReference type="EMBL" id="JAVFKD010000003">
    <property type="protein sequence ID" value="KAK5996264.1"/>
    <property type="molecule type" value="Genomic_DNA"/>
</dbReference>
<dbReference type="InterPro" id="IPR025724">
    <property type="entry name" value="GAG-pre-integrase_dom"/>
</dbReference>
<feature type="domain" description="Integrase catalytic" evidence="6">
    <location>
        <begin position="527"/>
        <end position="691"/>
    </location>
</feature>
<evidence type="ECO:0000256" key="3">
    <source>
        <dbReference type="ARBA" id="ARBA00022884"/>
    </source>
</evidence>
<dbReference type="SUPFAM" id="SSF56672">
    <property type="entry name" value="DNA/RNA polymerases"/>
    <property type="match status" value="1"/>
</dbReference>
<evidence type="ECO:0000313" key="7">
    <source>
        <dbReference type="EMBL" id="KAK5996264.1"/>
    </source>
</evidence>
<feature type="region of interest" description="Disordered" evidence="5">
    <location>
        <begin position="264"/>
        <end position="293"/>
    </location>
</feature>
<evidence type="ECO:0000256" key="4">
    <source>
        <dbReference type="ARBA" id="ARBA00023128"/>
    </source>
</evidence>
<dbReference type="PANTHER" id="PTHR11439:SF483">
    <property type="entry name" value="PEPTIDE SYNTHASE GLIP-LIKE, PUTATIVE (AFU_ORTHOLOGUE AFUA_3G12920)-RELATED"/>
    <property type="match status" value="1"/>
</dbReference>
<dbReference type="CDD" id="cd09272">
    <property type="entry name" value="RNase_HI_RT_Ty1"/>
    <property type="match status" value="1"/>
</dbReference>
<feature type="region of interest" description="Disordered" evidence="5">
    <location>
        <begin position="781"/>
        <end position="820"/>
    </location>
</feature>
<evidence type="ECO:0000256" key="1">
    <source>
        <dbReference type="ARBA" id="ARBA00004173"/>
    </source>
</evidence>
<organism evidence="7 8">
    <name type="scientific">Cladobotryum mycophilum</name>
    <dbReference type="NCBI Taxonomy" id="491253"/>
    <lineage>
        <taxon>Eukaryota</taxon>
        <taxon>Fungi</taxon>
        <taxon>Dikarya</taxon>
        <taxon>Ascomycota</taxon>
        <taxon>Pezizomycotina</taxon>
        <taxon>Sordariomycetes</taxon>
        <taxon>Hypocreomycetidae</taxon>
        <taxon>Hypocreales</taxon>
        <taxon>Hypocreaceae</taxon>
        <taxon>Cladobotryum</taxon>
    </lineage>
</organism>
<sequence>MSIQQTSGRLPAGIDSHSLILTSSNGWIDWKEKTINTINICNFGDLLRRNKDRPVQKANETVDEFDNREGLWEDRQVQIIAWIRSRVSASVKPKIQGLETIQKILDELEKHYKPRGSATLLQLDQRYNDITLATCKDVEEFAHNLRTAREDIEALDPSCKIGEPQFILKFLNGLGPAFAFFLTAFDQSHSLLPERDSAGEVTKDAVTFEATVNAALEAERRNGPSREEEKIALVAIRAKMTCSHCHRPGHQKEKCWKLHPELKAEHDQHTRNRRRQKQSLTERQNSNVDSDESSITAAVATLQRFFPTTNSGQSPIEKFSLIATTHSLAPVGAAATTANLSNIHILDSGASCHMVCQRQNFHTMEPYQGSAVKGFGDSRIQPEGSGTYVLQTKTPSGLKELSLSQALYVPNAGFNLISVSALDAMGCTVMVQGGRAIVTKGHHVLLTAVKHSGIYIVDEEKLSLAAFRIADPKLKLWHDRLGHLSENGIKQLMKIATGIRPTLPGDVCEPCAAGKQKQQPHLGSVSKGTCPLESLHADISGPFHVTAADGSRYWSAFLDDFTKMSWVFPIGLKSDFLQTLRQLLDELETPTRRCRFLRLDLGGENVSFELRAYCNNKGIKIIPTSTAQHEQNGAVEALHRVLLAKLTPTLIRGKIDLRWWPHVLTAINYLRTVSPQVGLETTPYEAWYGDRPDLSHLRVLGSRGKALLPPSKIRKMLPKAIDCQLLGYQGNRNYIVLQGNTVKVTPNVVFFEAAKLEQPRSLPEARQTTSHGYIEPPYFQSASQLQQARPTEPPDSITVTAQETPLPSSNESESEGTYTPQSIQSTIHIASIVSESENLIDMFQPGSRVTRSMGQQRIALVTIHAEHAEEPDTYRQAADSTEWEQWLRAMTDEIDSLKENQTWELVDLPQNRKALRGKWVYKVKRDANGMVSRHKARYVVKGFDQREGIDYHETFASVVKSMTYKAIFALAASEDLEIEQMDVKTAFLYGTVDEEIYMQQPEGFSDKTSRVCKLKKALYGLKQAPRIWYKTLTDFLSTLGFAPIPADEAVFVGKGMIIAIYVDDLLLVGPDKTQIQRIKDTLGQAYKMTDLGPCQYYLGIAIRRDRAQRKIWLSQKAYIDKILCRFGMQDCNPVQIPIQPNSMDHDIGRQSTTEEKTIFAQKVGSLMYAMMGTRPDIAFAVSYCSRFLNDPRPSHHQLLTRILRYMKGTSNWSLCYEGKANNLHGYTDADYAGDKSSRRSTAGYLFSLGSGAISWQSKKQPTIALSTCEAEYMGHTQAAKEATWLRTLLQSLFPGLGFTDKPTMIYADNQGAISLSRNPEFHAKTKHIDIQYHFIREKIADGIVGLAHVPSADEIADGLTKPLATDAFFKFRQAVGIVQG</sequence>
<keyword evidence="4" id="KW-0496">Mitochondrion</keyword>
<evidence type="ECO:0000313" key="8">
    <source>
        <dbReference type="Proteomes" id="UP001338125"/>
    </source>
</evidence>
<dbReference type="Gene3D" id="3.30.420.10">
    <property type="entry name" value="Ribonuclease H-like superfamily/Ribonuclease H"/>
    <property type="match status" value="1"/>
</dbReference>
<dbReference type="InterPro" id="IPR054722">
    <property type="entry name" value="PolX-like_BBD"/>
</dbReference>